<reference evidence="2 5" key="2">
    <citation type="submission" date="2019-07" db="EMBL/GenBank/DDBJ databases">
        <title>Whole genome shotgun sequence of Myxococcus virescens NBRC 100334.</title>
        <authorList>
            <person name="Hosoyama A."/>
            <person name="Uohara A."/>
            <person name="Ohji S."/>
            <person name="Ichikawa N."/>
        </authorList>
    </citation>
    <scope>NUCLEOTIDE SEQUENCE [LARGE SCALE GENOMIC DNA]</scope>
    <source>
        <strain evidence="2 5">NBRC 100334</strain>
    </source>
</reference>
<evidence type="ECO:0000256" key="1">
    <source>
        <dbReference type="SAM" id="SignalP"/>
    </source>
</evidence>
<feature type="signal peptide" evidence="1">
    <location>
        <begin position="1"/>
        <end position="23"/>
    </location>
</feature>
<evidence type="ECO:0008006" key="6">
    <source>
        <dbReference type="Google" id="ProtNLM"/>
    </source>
</evidence>
<evidence type="ECO:0000313" key="2">
    <source>
        <dbReference type="EMBL" id="GEL74389.1"/>
    </source>
</evidence>
<keyword evidence="4" id="KW-1185">Reference proteome</keyword>
<feature type="chain" id="PRO_5022787810" description="Lipoprotein" evidence="1">
    <location>
        <begin position="24"/>
        <end position="126"/>
    </location>
</feature>
<proteinExistence type="predicted"/>
<keyword evidence="1" id="KW-0732">Signal</keyword>
<accession>A0A511HPH1</accession>
<sequence>MKMNSRGYLASLAVMTLSSVACGDFDPEEAVTISQGVYGMISYVNDVCSSECEREPRSMTLLVKSLPQDLDVASVTSNEDGFYEAALALGDYRICTTFGRCTDFSVGINEVVRFDYEMSVGRGWSR</sequence>
<protein>
    <recommendedName>
        <fullName evidence="6">Lipoprotein</fullName>
    </recommendedName>
</protein>
<evidence type="ECO:0000313" key="3">
    <source>
        <dbReference type="EMBL" id="SDD22432.1"/>
    </source>
</evidence>
<organism evidence="2 5">
    <name type="scientific">Myxococcus virescens</name>
    <dbReference type="NCBI Taxonomy" id="83456"/>
    <lineage>
        <taxon>Bacteria</taxon>
        <taxon>Pseudomonadati</taxon>
        <taxon>Myxococcota</taxon>
        <taxon>Myxococcia</taxon>
        <taxon>Myxococcales</taxon>
        <taxon>Cystobacterineae</taxon>
        <taxon>Myxococcaceae</taxon>
        <taxon>Myxococcus</taxon>
    </lineage>
</organism>
<dbReference type="RefSeq" id="WP_090484097.1">
    <property type="nucleotide sequence ID" value="NZ_BJVY01000046.1"/>
</dbReference>
<dbReference type="AlphaFoldDB" id="A0A511HPH1"/>
<dbReference type="Proteomes" id="UP000198717">
    <property type="component" value="Unassembled WGS sequence"/>
</dbReference>
<dbReference type="Proteomes" id="UP000321224">
    <property type="component" value="Unassembled WGS sequence"/>
</dbReference>
<comment type="caution">
    <text evidence="2">The sequence shown here is derived from an EMBL/GenBank/DDBJ whole genome shotgun (WGS) entry which is preliminary data.</text>
</comment>
<name>A0A511HPH1_9BACT</name>
<evidence type="ECO:0000313" key="5">
    <source>
        <dbReference type="Proteomes" id="UP000321224"/>
    </source>
</evidence>
<evidence type="ECO:0000313" key="4">
    <source>
        <dbReference type="Proteomes" id="UP000198717"/>
    </source>
</evidence>
<reference evidence="3 4" key="1">
    <citation type="submission" date="2016-10" db="EMBL/GenBank/DDBJ databases">
        <authorList>
            <person name="Varghese N."/>
            <person name="Submissions S."/>
        </authorList>
    </citation>
    <scope>NUCLEOTIDE SEQUENCE [LARGE SCALE GENOMIC DNA]</scope>
    <source>
        <strain evidence="3 4">DSM 2260</strain>
    </source>
</reference>
<dbReference type="EMBL" id="FNAJ01000001">
    <property type="protein sequence ID" value="SDD22432.1"/>
    <property type="molecule type" value="Genomic_DNA"/>
</dbReference>
<gene>
    <name evidence="2" type="ORF">MVI01_61730</name>
    <name evidence="3" type="ORF">SAMN04488504_1013</name>
</gene>
<dbReference type="PROSITE" id="PS51257">
    <property type="entry name" value="PROKAR_LIPOPROTEIN"/>
    <property type="match status" value="1"/>
</dbReference>
<dbReference type="EMBL" id="BJVY01000046">
    <property type="protein sequence ID" value="GEL74389.1"/>
    <property type="molecule type" value="Genomic_DNA"/>
</dbReference>